<dbReference type="InterPro" id="IPR012728">
    <property type="entry name" value="Pls/PosA_C"/>
</dbReference>
<dbReference type="InterPro" id="IPR009081">
    <property type="entry name" value="PP-bd_ACP"/>
</dbReference>
<feature type="compositionally biased region" description="Pro residues" evidence="3">
    <location>
        <begin position="1498"/>
        <end position="1515"/>
    </location>
</feature>
<feature type="domain" description="Carrier" evidence="5">
    <location>
        <begin position="563"/>
        <end position="640"/>
    </location>
</feature>
<dbReference type="SUPFAM" id="SSF47336">
    <property type="entry name" value="ACP-like"/>
    <property type="match status" value="2"/>
</dbReference>
<feature type="compositionally biased region" description="Low complexity" evidence="3">
    <location>
        <begin position="535"/>
        <end position="547"/>
    </location>
</feature>
<dbReference type="Gene3D" id="1.10.1200.10">
    <property type="entry name" value="ACP-like"/>
    <property type="match status" value="2"/>
</dbReference>
<evidence type="ECO:0000256" key="3">
    <source>
        <dbReference type="SAM" id="MobiDB-lite"/>
    </source>
</evidence>
<accession>A0A7Y9DUE9</accession>
<keyword evidence="4" id="KW-0472">Membrane</keyword>
<feature type="transmembrane region" description="Helical" evidence="4">
    <location>
        <begin position="1263"/>
        <end position="1286"/>
    </location>
</feature>
<feature type="transmembrane region" description="Helical" evidence="4">
    <location>
        <begin position="797"/>
        <end position="819"/>
    </location>
</feature>
<feature type="region of interest" description="Disordered" evidence="3">
    <location>
        <begin position="726"/>
        <end position="751"/>
    </location>
</feature>
<organism evidence="6 7">
    <name type="scientific">Actinomycetospora corticicola</name>
    <dbReference type="NCBI Taxonomy" id="663602"/>
    <lineage>
        <taxon>Bacteria</taxon>
        <taxon>Bacillati</taxon>
        <taxon>Actinomycetota</taxon>
        <taxon>Actinomycetes</taxon>
        <taxon>Pseudonocardiales</taxon>
        <taxon>Pseudonocardiaceae</taxon>
        <taxon>Actinomycetospora</taxon>
    </lineage>
</organism>
<keyword evidence="4" id="KW-0812">Transmembrane</keyword>
<feature type="compositionally biased region" description="Basic and acidic residues" evidence="3">
    <location>
        <begin position="964"/>
        <end position="975"/>
    </location>
</feature>
<reference evidence="6 7" key="1">
    <citation type="submission" date="2020-07" db="EMBL/GenBank/DDBJ databases">
        <title>Sequencing the genomes of 1000 actinobacteria strains.</title>
        <authorList>
            <person name="Klenk H.-P."/>
        </authorList>
    </citation>
    <scope>NUCLEOTIDE SEQUENCE [LARGE SCALE GENOMIC DNA]</scope>
    <source>
        <strain evidence="6 7">DSM 45772</strain>
    </source>
</reference>
<proteinExistence type="predicted"/>
<dbReference type="Pfam" id="PF00550">
    <property type="entry name" value="PP-binding"/>
    <property type="match status" value="2"/>
</dbReference>
<dbReference type="InterPro" id="IPR020806">
    <property type="entry name" value="PKS_PP-bd"/>
</dbReference>
<dbReference type="Proteomes" id="UP000535890">
    <property type="component" value="Unassembled WGS sequence"/>
</dbReference>
<feature type="compositionally biased region" description="Pro residues" evidence="3">
    <location>
        <begin position="525"/>
        <end position="534"/>
    </location>
</feature>
<dbReference type="InterPro" id="IPR042099">
    <property type="entry name" value="ANL_N_sf"/>
</dbReference>
<gene>
    <name evidence="6" type="ORF">BJ983_001818</name>
</gene>
<feature type="compositionally biased region" description="Basic and acidic residues" evidence="3">
    <location>
        <begin position="23"/>
        <end position="38"/>
    </location>
</feature>
<dbReference type="Gene3D" id="2.160.10.10">
    <property type="entry name" value="Hexapeptide repeat proteins"/>
    <property type="match status" value="2"/>
</dbReference>
<dbReference type="RefSeq" id="WP_179793510.1">
    <property type="nucleotide sequence ID" value="NZ_BAABHP010000017.1"/>
</dbReference>
<dbReference type="SMART" id="SM00823">
    <property type="entry name" value="PKS_PP"/>
    <property type="match status" value="2"/>
</dbReference>
<keyword evidence="4" id="KW-1133">Transmembrane helix</keyword>
<evidence type="ECO:0000313" key="6">
    <source>
        <dbReference type="EMBL" id="NYD35716.1"/>
    </source>
</evidence>
<keyword evidence="7" id="KW-1185">Reference proteome</keyword>
<feature type="transmembrane region" description="Helical" evidence="4">
    <location>
        <begin position="1292"/>
        <end position="1310"/>
    </location>
</feature>
<evidence type="ECO:0000259" key="5">
    <source>
        <dbReference type="PROSITE" id="PS50075"/>
    </source>
</evidence>
<dbReference type="InterPro" id="IPR036736">
    <property type="entry name" value="ACP-like_sf"/>
</dbReference>
<dbReference type="Gene3D" id="3.40.50.980">
    <property type="match status" value="1"/>
</dbReference>
<dbReference type="Gene3D" id="3.40.50.12780">
    <property type="entry name" value="N-terminal domain of ligase-like"/>
    <property type="match status" value="1"/>
</dbReference>
<feature type="compositionally biased region" description="Pro residues" evidence="3">
    <location>
        <begin position="1476"/>
        <end position="1490"/>
    </location>
</feature>
<dbReference type="SUPFAM" id="SSF51161">
    <property type="entry name" value="Trimeric LpxA-like enzymes"/>
    <property type="match status" value="2"/>
</dbReference>
<feature type="region of interest" description="Disordered" evidence="3">
    <location>
        <begin position="961"/>
        <end position="981"/>
    </location>
</feature>
<protein>
    <submittedName>
        <fullName evidence="6">Non-ribosomal peptide synthetase-like protein</fullName>
    </submittedName>
</protein>
<name>A0A7Y9DUE9_9PSEU</name>
<dbReference type="InterPro" id="IPR000873">
    <property type="entry name" value="AMP-dep_synth/lig_dom"/>
</dbReference>
<dbReference type="EMBL" id="JACCBN010000001">
    <property type="protein sequence ID" value="NYD35716.1"/>
    <property type="molecule type" value="Genomic_DNA"/>
</dbReference>
<evidence type="ECO:0000313" key="7">
    <source>
        <dbReference type="Proteomes" id="UP000535890"/>
    </source>
</evidence>
<dbReference type="SUPFAM" id="SSF56801">
    <property type="entry name" value="Acetyl-CoA synthetase-like"/>
    <property type="match status" value="1"/>
</dbReference>
<feature type="domain" description="Carrier" evidence="5">
    <location>
        <begin position="646"/>
        <end position="723"/>
    </location>
</feature>
<dbReference type="Pfam" id="PF00501">
    <property type="entry name" value="AMP-binding"/>
    <property type="match status" value="2"/>
</dbReference>
<feature type="transmembrane region" description="Helical" evidence="4">
    <location>
        <begin position="992"/>
        <end position="1025"/>
    </location>
</feature>
<sequence length="1540" mass="160763">MTGPTTAGPTREIRLGPPAAPRTGDRRPAVAPRPSEDGRLDRVVERRCDEFRRVGRAHHLAVEMGGATVGALSYVDLDTSATRLARYLRRRRFAAGDRVAVLLERAADALVAQLAVAKLGAAWVSLDHGLPDAALAAVVHASGAGVVLTTAEHAPRLRATDVDAVYLDRVAGHVDAEDTRRLTPAERGTVGDAPAYVVVHAQDDDGGRPTGADPALRAPAVDHAAVTDRVRVLGDLFGLTGADRVLHDPARGSDRAVLETWVPWSRGATVVTPAPGEHLRGPALAAFLRATGTTVLVAEPAELDDVDPDLPDLRLLVLVGPEPPAATVARWQAPGRRLLGVHGAPEAGVVALWTELAPGRENTVYRAVPGLDVVLLDPADPRRALPPGRVGEIGLTGRGVAGGYVGRTDLTDEAFVPIPGQPGRRTFRTGDLGRLTPDRGVEWVGRVEGAGGRGRRVRPVAAPAPTLRRSGTPGRTSVMPLPARPAAPVPPAWPTALDAPTVAQPAETVHLDLGGTLAVPTVAVPPVPPRPTAPGTPSTPGTPIRIRPGGGSPPATPAADAGAASTGVRAALAAILAEVLERPDVPADADFFADLGADSLLMARFCARIRKHPDLPSAAMQDIYQHPTLAGLADALAPAPVTPDVAGAARLRAGLAATLAEVLGRGDVPEDADFFRDLGADSLLMARFCARLRKHPELPSVGMPDIYRNPTLLALAASLAPAAGAAGAGDAEETDTPADTGTDSEGADSDRPRAGTAAFVLCGVAQLLCFLAYSYVAAVLLTWGATWVTAASGPLAVYGRAVGAAAAGLVAATALPILAKWVLVGRWRPGSVPVWSVAYLRFWVVKTLVRSSPATLLFAGTPLHTWHLRALGARVGRGVVILSPQIPVCTDLFSAGDGTLIRKDAVVACYRAHDGRVEIGGVSLGAHVVVGESTVLDVRTAMGDGASLSHSSALHAGQTVPAGEHWHGSPARRADAGLPPVPPAPATGARRVLYSLGVLALAVAVVLPAGLVAFAALKALVPAAAALLEPPAGSLADPAFHLRTLLLSGGIYLGAIVLGLLLVTTLPRLLAIGLRPDTVHPLYGLRYWQHRAIGTLTNVKPFVELFGDSSAIAHYLALVGYRLRPIRQTGSNFGMAVKHENPFLTVVGPGTVVADGLSVMNAEYSATSFRLSATRIGANNFLGNRIAYPPLGRTGDDCLLATKVAVPQHGPIRQGVGLLGSPSFEIPRTVARDSELDVTDPAELAALLRRKNRHNAVSMGLHLLVRWIYTYLVLLSVALVASLPIAAGAAEVVGVEVLGLVVLALWFALVERCLRPLMSRAPGGCSIYDRAFLRHERYWKVPAPDWVQIANGTPFKAWIWRLLGVHVGRRVFDDGANLTEKSFTWLGDDTTLGEGTVIQCHSQEDGGFKSDHVVVGARVTLGVGSFVHYGTTIGDDAVLAPDTFLMKGEEVPPGEHWSGNPARATRCSPGPRRRVPPPAAAPHPVPPPGPAHLMGPTGPAPRSGPPFPGPPPPGGPRVAPRPGAGLVDATARPREDRRPR</sequence>
<dbReference type="GO" id="GO:0031177">
    <property type="term" value="F:phosphopantetheine binding"/>
    <property type="evidence" value="ECO:0007669"/>
    <property type="project" value="InterPro"/>
</dbReference>
<dbReference type="GO" id="GO:0005737">
    <property type="term" value="C:cytoplasm"/>
    <property type="evidence" value="ECO:0007669"/>
    <property type="project" value="TreeGrafter"/>
</dbReference>
<feature type="compositionally biased region" description="Low complexity" evidence="3">
    <location>
        <begin position="1516"/>
        <end position="1525"/>
    </location>
</feature>
<dbReference type="InterPro" id="IPR011004">
    <property type="entry name" value="Trimer_LpxA-like_sf"/>
</dbReference>
<comment type="caution">
    <text evidence="6">The sequence shown here is derived from an EMBL/GenBank/DDBJ whole genome shotgun (WGS) entry which is preliminary data.</text>
</comment>
<evidence type="ECO:0000256" key="4">
    <source>
        <dbReference type="SAM" id="Phobius"/>
    </source>
</evidence>
<dbReference type="PANTHER" id="PTHR45527:SF1">
    <property type="entry name" value="FATTY ACID SYNTHASE"/>
    <property type="match status" value="1"/>
</dbReference>
<dbReference type="NCBIfam" id="TIGR02353">
    <property type="entry name" value="NRPS_term_dom"/>
    <property type="match status" value="1"/>
</dbReference>
<feature type="compositionally biased region" description="Basic and acidic residues" evidence="3">
    <location>
        <begin position="1531"/>
        <end position="1540"/>
    </location>
</feature>
<dbReference type="PROSITE" id="PS50075">
    <property type="entry name" value="CARRIER"/>
    <property type="match status" value="2"/>
</dbReference>
<feature type="transmembrane region" description="Helical" evidence="4">
    <location>
        <begin position="758"/>
        <end position="785"/>
    </location>
</feature>
<feature type="transmembrane region" description="Helical" evidence="4">
    <location>
        <begin position="1045"/>
        <end position="1066"/>
    </location>
</feature>
<feature type="region of interest" description="Disordered" evidence="3">
    <location>
        <begin position="1450"/>
        <end position="1540"/>
    </location>
</feature>
<evidence type="ECO:0000256" key="1">
    <source>
        <dbReference type="ARBA" id="ARBA00022450"/>
    </source>
</evidence>
<dbReference type="GO" id="GO:0044550">
    <property type="term" value="P:secondary metabolite biosynthetic process"/>
    <property type="evidence" value="ECO:0007669"/>
    <property type="project" value="TreeGrafter"/>
</dbReference>
<dbReference type="PANTHER" id="PTHR45527">
    <property type="entry name" value="NONRIBOSOMAL PEPTIDE SYNTHETASE"/>
    <property type="match status" value="1"/>
</dbReference>
<dbReference type="GO" id="GO:0043041">
    <property type="term" value="P:amino acid activation for nonribosomal peptide biosynthetic process"/>
    <property type="evidence" value="ECO:0007669"/>
    <property type="project" value="TreeGrafter"/>
</dbReference>
<feature type="region of interest" description="Disordered" evidence="3">
    <location>
        <begin position="1"/>
        <end position="38"/>
    </location>
</feature>
<feature type="region of interest" description="Disordered" evidence="3">
    <location>
        <begin position="525"/>
        <end position="562"/>
    </location>
</feature>
<keyword evidence="1" id="KW-0596">Phosphopantetheine</keyword>
<keyword evidence="2" id="KW-0597">Phosphoprotein</keyword>
<evidence type="ECO:0000256" key="2">
    <source>
        <dbReference type="ARBA" id="ARBA00022553"/>
    </source>
</evidence>